<protein>
    <submittedName>
        <fullName evidence="1">Uncharacterized protein</fullName>
    </submittedName>
</protein>
<dbReference type="EMBL" id="CP013615">
    <property type="protein sequence ID" value="AMN31279.1"/>
    <property type="molecule type" value="Genomic_DNA"/>
</dbReference>
<reference evidence="1 2" key="1">
    <citation type="journal article" date="2016" name="PLoS ONE">
        <title>Plasmid Characterization and Chromosome Analysis of Two netF+ Clostridium perfringens Isolates Associated with Foal and Canine Necrotizing Enteritis.</title>
        <authorList>
            <person name="Mehdizadeh Gohari I."/>
            <person name="Kropinski A.M."/>
            <person name="Weese S.J."/>
            <person name="Parreira V.R."/>
            <person name="Whitehead A.E."/>
            <person name="Boerlin P."/>
            <person name="Prescott J.F."/>
        </authorList>
    </citation>
    <scope>NUCLEOTIDE SEQUENCE [LARGE SCALE GENOMIC DNA]</scope>
    <source>
        <strain evidence="1 2">JP838</strain>
        <plasmid evidence="2">Plasmid pJFP838A</plasmid>
    </source>
</reference>
<sequence>MKDFLLLFDNIKNDYNLSMKINTIPNKGWRIVVDDCMSEVLSVYDKDMQKAYTKARINLENWIKKR</sequence>
<evidence type="ECO:0000313" key="1">
    <source>
        <dbReference type="EMBL" id="AMN31279.1"/>
    </source>
</evidence>
<accession>A0A140GRX0</accession>
<dbReference type="AlphaFoldDB" id="A0A140GRX0"/>
<gene>
    <name evidence="1" type="ORF">JFP838_pA0363</name>
</gene>
<evidence type="ECO:0000313" key="2">
    <source>
        <dbReference type="Proteomes" id="UP000070260"/>
    </source>
</evidence>
<keyword evidence="1" id="KW-0614">Plasmid</keyword>
<geneLocation type="plasmid" evidence="1 2">
    <name>pJFP838A</name>
</geneLocation>
<dbReference type="Proteomes" id="UP000070260">
    <property type="component" value="Plasmid pJFP838A"/>
</dbReference>
<organism evidence="1 2">
    <name type="scientific">Clostridium perfringens</name>
    <dbReference type="NCBI Taxonomy" id="1502"/>
    <lineage>
        <taxon>Bacteria</taxon>
        <taxon>Bacillati</taxon>
        <taxon>Bacillota</taxon>
        <taxon>Clostridia</taxon>
        <taxon>Eubacteriales</taxon>
        <taxon>Clostridiaceae</taxon>
        <taxon>Clostridium</taxon>
    </lineage>
</organism>
<dbReference type="RefSeq" id="WP_061429864.1">
    <property type="nucleotide sequence ID" value="NZ_CATNZX010000014.1"/>
</dbReference>
<name>A0A140GRX0_CLOPF</name>
<dbReference type="PATRIC" id="fig|1502.177.peg.3573"/>
<proteinExistence type="predicted"/>